<reference evidence="2 3" key="1">
    <citation type="journal article" date="2021" name="Environ. Microbiol.">
        <title>Gene family expansions and transcriptome signatures uncover fungal adaptations to wood decay.</title>
        <authorList>
            <person name="Hage H."/>
            <person name="Miyauchi S."/>
            <person name="Viragh M."/>
            <person name="Drula E."/>
            <person name="Min B."/>
            <person name="Chaduli D."/>
            <person name="Navarro D."/>
            <person name="Favel A."/>
            <person name="Norest M."/>
            <person name="Lesage-Meessen L."/>
            <person name="Balint B."/>
            <person name="Merenyi Z."/>
            <person name="de Eugenio L."/>
            <person name="Morin E."/>
            <person name="Martinez A.T."/>
            <person name="Baldrian P."/>
            <person name="Stursova M."/>
            <person name="Martinez M.J."/>
            <person name="Novotny C."/>
            <person name="Magnuson J.K."/>
            <person name="Spatafora J.W."/>
            <person name="Maurice S."/>
            <person name="Pangilinan J."/>
            <person name="Andreopoulos W."/>
            <person name="LaButti K."/>
            <person name="Hundley H."/>
            <person name="Na H."/>
            <person name="Kuo A."/>
            <person name="Barry K."/>
            <person name="Lipzen A."/>
            <person name="Henrissat B."/>
            <person name="Riley R."/>
            <person name="Ahrendt S."/>
            <person name="Nagy L.G."/>
            <person name="Grigoriev I.V."/>
            <person name="Martin F."/>
            <person name="Rosso M.N."/>
        </authorList>
    </citation>
    <scope>NUCLEOTIDE SEQUENCE [LARGE SCALE GENOMIC DNA]</scope>
    <source>
        <strain evidence="2 3">CIRM-BRFM 1785</strain>
    </source>
</reference>
<accession>A0ABQ8K3E8</accession>
<organism evidence="2 3">
    <name type="scientific">Rhodofomes roseus</name>
    <dbReference type="NCBI Taxonomy" id="34475"/>
    <lineage>
        <taxon>Eukaryota</taxon>
        <taxon>Fungi</taxon>
        <taxon>Dikarya</taxon>
        <taxon>Basidiomycota</taxon>
        <taxon>Agaricomycotina</taxon>
        <taxon>Agaricomycetes</taxon>
        <taxon>Polyporales</taxon>
        <taxon>Rhodofomes</taxon>
    </lineage>
</organism>
<feature type="region of interest" description="Disordered" evidence="1">
    <location>
        <begin position="279"/>
        <end position="533"/>
    </location>
</feature>
<feature type="compositionally biased region" description="Low complexity" evidence="1">
    <location>
        <begin position="422"/>
        <end position="433"/>
    </location>
</feature>
<feature type="compositionally biased region" description="Polar residues" evidence="1">
    <location>
        <begin position="409"/>
        <end position="421"/>
    </location>
</feature>
<evidence type="ECO:0000256" key="1">
    <source>
        <dbReference type="SAM" id="MobiDB-lite"/>
    </source>
</evidence>
<feature type="compositionally biased region" description="Pro residues" evidence="1">
    <location>
        <begin position="649"/>
        <end position="662"/>
    </location>
</feature>
<feature type="compositionally biased region" description="Low complexity" evidence="1">
    <location>
        <begin position="149"/>
        <end position="160"/>
    </location>
</feature>
<feature type="region of interest" description="Disordered" evidence="1">
    <location>
        <begin position="212"/>
        <end position="233"/>
    </location>
</feature>
<feature type="compositionally biased region" description="Low complexity" evidence="1">
    <location>
        <begin position="451"/>
        <end position="461"/>
    </location>
</feature>
<evidence type="ECO:0000313" key="2">
    <source>
        <dbReference type="EMBL" id="KAH9831361.1"/>
    </source>
</evidence>
<dbReference type="EMBL" id="JADCUA010000026">
    <property type="protein sequence ID" value="KAH9831361.1"/>
    <property type="molecule type" value="Genomic_DNA"/>
</dbReference>
<name>A0ABQ8K3E8_9APHY</name>
<dbReference type="RefSeq" id="XP_047774488.1">
    <property type="nucleotide sequence ID" value="XM_047917653.1"/>
</dbReference>
<dbReference type="Proteomes" id="UP000814176">
    <property type="component" value="Unassembled WGS sequence"/>
</dbReference>
<feature type="compositionally biased region" description="Polar residues" evidence="1">
    <location>
        <begin position="310"/>
        <end position="321"/>
    </location>
</feature>
<feature type="compositionally biased region" description="Polar residues" evidence="1">
    <location>
        <begin position="470"/>
        <end position="488"/>
    </location>
</feature>
<feature type="compositionally biased region" description="Polar residues" evidence="1">
    <location>
        <begin position="386"/>
        <end position="399"/>
    </location>
</feature>
<proteinExistence type="predicted"/>
<evidence type="ECO:0000313" key="3">
    <source>
        <dbReference type="Proteomes" id="UP000814176"/>
    </source>
</evidence>
<gene>
    <name evidence="2" type="ORF">C8Q71DRAFT_300227</name>
</gene>
<feature type="compositionally biased region" description="Polar residues" evidence="1">
    <location>
        <begin position="76"/>
        <end position="91"/>
    </location>
</feature>
<keyword evidence="3" id="KW-1185">Reference proteome</keyword>
<feature type="region of interest" description="Disordered" evidence="1">
    <location>
        <begin position="548"/>
        <end position="682"/>
    </location>
</feature>
<dbReference type="GeneID" id="71998385"/>
<sequence length="690" mass="74394">MALTATAQSALREPAWDEVIVPTLRKRLQNESNVLARRISAASVGSADGHADMYQSTSSLSQEDATTPTALQYSHIQSSSAMPRTNGQQAQPDGRYGRTQYSQPPPNRARSLSQPYLLDQPKKTNQAAGSPAAAPTMTNGRTVTRIPMSRGRTSTGSNSSYAQNSVNGSVGLVDEGNELRSVDEGHETFPMRSPARIPRHKASDLFDEAPPFNSSTSSHFQSEDEAVGRVSTDSEERPFEHWYRGDVSRNGGVGELRVGRRTEMLDIANYGHTLQNASSRVANNGYHRSRSNSRSRDAAGSRHRVRSRADSVSATVRQSTFPDEDGLAAQDTVMDEQPPTDLESDGYGEPVEPYEHHPNGTASSPSLALYTSQNGTGNPPRHRPGQVSQSRIPTASSRAQPIAEPRTPTPTKTSRNGLVPNTPSSTTSTPRTRQGLPRSQTQPLHSSQRQKTATPSTSSSTAKKRAASPGASTSLSNAKKTKANSKPPSSMPRKVNKEENRRSIGQYPTPDGDDVMDAIPSWIQPVPPTGNWDDVVLPVVARKRGMEGHYATADGSPKPPQKRGSVVFEPAPGTFGFDHTKYRRNPNTATESIPMDEFGQKAGKQYTADEQSKSQLPAALSPGLARSRSRPSPPPSPPPFAHYTSAEPAPLPTPIPAPPHFPPHAVEVRDEKPGVHDDDDAGGCCKCVIM</sequence>
<feature type="compositionally biased region" description="Pro residues" evidence="1">
    <location>
        <begin position="631"/>
        <end position="640"/>
    </location>
</feature>
<protein>
    <submittedName>
        <fullName evidence="2">Uncharacterized protein</fullName>
    </submittedName>
</protein>
<feature type="compositionally biased region" description="Polar residues" evidence="1">
    <location>
        <begin position="360"/>
        <end position="377"/>
    </location>
</feature>
<feature type="compositionally biased region" description="Polar residues" evidence="1">
    <location>
        <begin position="437"/>
        <end position="450"/>
    </location>
</feature>
<comment type="caution">
    <text evidence="2">The sequence shown here is derived from an EMBL/GenBank/DDBJ whole genome shotgun (WGS) entry which is preliminary data.</text>
</comment>
<feature type="region of interest" description="Disordered" evidence="1">
    <location>
        <begin position="76"/>
        <end position="170"/>
    </location>
</feature>
<feature type="compositionally biased region" description="Basic and acidic residues" evidence="1">
    <location>
        <begin position="666"/>
        <end position="676"/>
    </location>
</feature>